<keyword evidence="9" id="KW-1133">Transmembrane helix</keyword>
<dbReference type="InterPro" id="IPR018497">
    <property type="entry name" value="Peptidase_M13_C"/>
</dbReference>
<dbReference type="InterPro" id="IPR000718">
    <property type="entry name" value="Peptidase_M13"/>
</dbReference>
<feature type="domain" description="Peptidase M13 C-terminal" evidence="10">
    <location>
        <begin position="733"/>
        <end position="812"/>
    </location>
</feature>
<dbReference type="InterPro" id="IPR024079">
    <property type="entry name" value="MetalloPept_cat_dom_sf"/>
</dbReference>
<evidence type="ECO:0000256" key="3">
    <source>
        <dbReference type="ARBA" id="ARBA00007357"/>
    </source>
</evidence>
<dbReference type="Pfam" id="PF05649">
    <property type="entry name" value="Peptidase_M13_N"/>
    <property type="match status" value="1"/>
</dbReference>
<evidence type="ECO:0000259" key="10">
    <source>
        <dbReference type="Pfam" id="PF01431"/>
    </source>
</evidence>
<comment type="cofactor">
    <cofactor evidence="1">
        <name>Zn(2+)</name>
        <dbReference type="ChEBI" id="CHEBI:29105"/>
    </cofactor>
</comment>
<protein>
    <recommendedName>
        <fullName evidence="14">Endothelin-converting enzyme 1-like</fullName>
    </recommendedName>
</protein>
<dbReference type="InterPro" id="IPR042089">
    <property type="entry name" value="Peptidase_M13_dom_2"/>
</dbReference>
<feature type="domain" description="Peptidase M13 N-terminal" evidence="11">
    <location>
        <begin position="78"/>
        <end position="494"/>
    </location>
</feature>
<name>A0AAV7XAI0_9NEOP</name>
<comment type="subcellular location">
    <subcellularLocation>
        <location evidence="2">Cell membrane</location>
        <topology evidence="2">Single-pass type II membrane protein</topology>
    </subcellularLocation>
</comment>
<evidence type="ECO:0000256" key="1">
    <source>
        <dbReference type="ARBA" id="ARBA00001947"/>
    </source>
</evidence>
<evidence type="ECO:0000313" key="12">
    <source>
        <dbReference type="EMBL" id="KAJ1522125.1"/>
    </source>
</evidence>
<dbReference type="Proteomes" id="UP001075354">
    <property type="component" value="Chromosome 12"/>
</dbReference>
<dbReference type="PANTHER" id="PTHR11733">
    <property type="entry name" value="ZINC METALLOPROTEASE FAMILY M13 NEPRILYSIN-RELATED"/>
    <property type="match status" value="1"/>
</dbReference>
<keyword evidence="9" id="KW-0472">Membrane</keyword>
<dbReference type="GO" id="GO:0005886">
    <property type="term" value="C:plasma membrane"/>
    <property type="evidence" value="ECO:0007669"/>
    <property type="project" value="UniProtKB-SubCell"/>
</dbReference>
<evidence type="ECO:0000256" key="7">
    <source>
        <dbReference type="ARBA" id="ARBA00022833"/>
    </source>
</evidence>
<dbReference type="EMBL" id="JAPTSV010000012">
    <property type="protein sequence ID" value="KAJ1522125.1"/>
    <property type="molecule type" value="Genomic_DNA"/>
</dbReference>
<dbReference type="Pfam" id="PF01431">
    <property type="entry name" value="Peptidase_M13"/>
    <property type="match status" value="2"/>
</dbReference>
<dbReference type="PROSITE" id="PS51885">
    <property type="entry name" value="NEPRILYSIN"/>
    <property type="match status" value="1"/>
</dbReference>
<evidence type="ECO:0000256" key="6">
    <source>
        <dbReference type="ARBA" id="ARBA00022801"/>
    </source>
</evidence>
<keyword evidence="6" id="KW-0378">Hydrolase</keyword>
<feature type="domain" description="Peptidase M13 C-terminal" evidence="10">
    <location>
        <begin position="553"/>
        <end position="694"/>
    </location>
</feature>
<gene>
    <name evidence="12" type="ORF">ONE63_002436</name>
</gene>
<keyword evidence="13" id="KW-1185">Reference proteome</keyword>
<proteinExistence type="inferred from homology"/>
<dbReference type="PRINTS" id="PR00786">
    <property type="entry name" value="NEPRILYSIN"/>
</dbReference>
<dbReference type="CDD" id="cd08662">
    <property type="entry name" value="M13"/>
    <property type="match status" value="1"/>
</dbReference>
<organism evidence="12 13">
    <name type="scientific">Megalurothrips usitatus</name>
    <name type="common">bean blossom thrips</name>
    <dbReference type="NCBI Taxonomy" id="439358"/>
    <lineage>
        <taxon>Eukaryota</taxon>
        <taxon>Metazoa</taxon>
        <taxon>Ecdysozoa</taxon>
        <taxon>Arthropoda</taxon>
        <taxon>Hexapoda</taxon>
        <taxon>Insecta</taxon>
        <taxon>Pterygota</taxon>
        <taxon>Neoptera</taxon>
        <taxon>Paraneoptera</taxon>
        <taxon>Thysanoptera</taxon>
        <taxon>Terebrantia</taxon>
        <taxon>Thripoidea</taxon>
        <taxon>Thripidae</taxon>
        <taxon>Megalurothrips</taxon>
    </lineage>
</organism>
<keyword evidence="8" id="KW-0482">Metalloprotease</keyword>
<comment type="similarity">
    <text evidence="3">Belongs to the peptidase M13 family.</text>
</comment>
<dbReference type="Gene3D" id="3.40.390.10">
    <property type="entry name" value="Collagenase (Catalytic Domain)"/>
    <property type="match status" value="2"/>
</dbReference>
<reference evidence="12" key="1">
    <citation type="submission" date="2022-12" db="EMBL/GenBank/DDBJ databases">
        <title>Chromosome-level genome assembly of the bean flower thrips Megalurothrips usitatus.</title>
        <authorList>
            <person name="Ma L."/>
            <person name="Liu Q."/>
            <person name="Li H."/>
            <person name="Cai W."/>
        </authorList>
    </citation>
    <scope>NUCLEOTIDE SEQUENCE</scope>
    <source>
        <strain evidence="12">Cailab_2022a</strain>
    </source>
</reference>
<keyword evidence="5" id="KW-0479">Metal-binding</keyword>
<dbReference type="SUPFAM" id="SSF55486">
    <property type="entry name" value="Metalloproteases ('zincins'), catalytic domain"/>
    <property type="match status" value="2"/>
</dbReference>
<evidence type="ECO:0000256" key="4">
    <source>
        <dbReference type="ARBA" id="ARBA00022670"/>
    </source>
</evidence>
<dbReference type="InterPro" id="IPR008753">
    <property type="entry name" value="Peptidase_M13_N"/>
</dbReference>
<evidence type="ECO:0000256" key="8">
    <source>
        <dbReference type="ARBA" id="ARBA00023049"/>
    </source>
</evidence>
<accession>A0AAV7XAI0</accession>
<dbReference type="GO" id="GO:0016485">
    <property type="term" value="P:protein processing"/>
    <property type="evidence" value="ECO:0007669"/>
    <property type="project" value="TreeGrafter"/>
</dbReference>
<keyword evidence="4" id="KW-0645">Protease</keyword>
<evidence type="ECO:0008006" key="14">
    <source>
        <dbReference type="Google" id="ProtNLM"/>
    </source>
</evidence>
<feature type="transmembrane region" description="Helical" evidence="9">
    <location>
        <begin position="20"/>
        <end position="46"/>
    </location>
</feature>
<keyword evidence="9" id="KW-0812">Transmembrane</keyword>
<dbReference type="Gene3D" id="1.10.1380.10">
    <property type="entry name" value="Neutral endopeptidase , domain2"/>
    <property type="match status" value="1"/>
</dbReference>
<evidence type="ECO:0000256" key="5">
    <source>
        <dbReference type="ARBA" id="ARBA00022723"/>
    </source>
</evidence>
<dbReference type="PANTHER" id="PTHR11733:SF133">
    <property type="entry name" value="PHOSPHATE-REGULATING NEUTRAL ENDOPEPTIDASE PHEX"/>
    <property type="match status" value="1"/>
</dbReference>
<evidence type="ECO:0000256" key="2">
    <source>
        <dbReference type="ARBA" id="ARBA00004401"/>
    </source>
</evidence>
<dbReference type="GO" id="GO:0004222">
    <property type="term" value="F:metalloendopeptidase activity"/>
    <property type="evidence" value="ECO:0007669"/>
    <property type="project" value="InterPro"/>
</dbReference>
<evidence type="ECO:0000256" key="9">
    <source>
        <dbReference type="SAM" id="Phobius"/>
    </source>
</evidence>
<comment type="caution">
    <text evidence="12">The sequence shown here is derived from an EMBL/GenBank/DDBJ whole genome shotgun (WGS) entry which is preliminary data.</text>
</comment>
<evidence type="ECO:0000313" key="13">
    <source>
        <dbReference type="Proteomes" id="UP001075354"/>
    </source>
</evidence>
<evidence type="ECO:0000259" key="11">
    <source>
        <dbReference type="Pfam" id="PF05649"/>
    </source>
</evidence>
<dbReference type="AlphaFoldDB" id="A0AAV7XAI0"/>
<keyword evidence="7" id="KW-0862">Zinc</keyword>
<dbReference type="GO" id="GO:0046872">
    <property type="term" value="F:metal ion binding"/>
    <property type="evidence" value="ECO:0007669"/>
    <property type="project" value="UniProtKB-KW"/>
</dbReference>
<sequence length="815" mass="91678">MGPRDDTVCGKRPARSSREVRLVVLAVLLATAAVALLAAVAILAAYRERDTGADYCLTEACVKTAARILDSLDTTAQPCEDFYQFACGGWLRRNPIPESQTSWDQFRSLREQLLRDLRDILEEASSPDEPGPVRQAKALYRTCLDTAELERLGLEPLLATLAKLNLSTSLPGVGPDAALSAGDGEDGAGGFDWLYTAARAQRMLGHSVLLGFWVNEDVRNTSRNLMVVDQISPGFSERYLLDPERFGGELAEYRRYITDVVRVFLLRANQTAPNGTAESFAADVLRFSTQLAGIMTTAEQRRDVKSQFHEMTLDQLQEHTDAGGLGSGAKLNWTRYVSLVLDETNVTLNFDTDTVVLMDSSYFHKLALLVGSTNQTTLERFVWWNIFSSLAPLTLQEFRDLGFRFTQKVFGLTEKTPRWKRCTSNVNTNFGMAVSYLYVQKHFNDQSRKKALEMVKDIEAAFTDIVADLQWMDKETKNRTLDKVRAMRPFIGFPGWLLTPGQLEQYFQGAEVVERKLFETYLKLIGSSMKKSLEDLRKAPDHDRWVTAATTVNAFYSPVLNSVTFPAGILQPPFYGLGLEALNYGAIGSIMGHELTHGFDDQGRRYDKNGNLQQWWTESTLQEYHNRVQCIVQQYGRYHVPQLGHNFTVNGINTQGENIADNGGLREAWRAYRRFLDRQRGKPQQPQMENKKQQENIASVSNQTQQGNDTTNGNSKGLNRVAKVRQDEQPPQQHGTVRLPGLSQYSPEQLFFVGFAHMWCGHSTPGALKSKLVEGVHSPNRFRVVGTLSNSKEFSEAWNCPKGSPMNPDEKCILW</sequence>